<dbReference type="Pfam" id="PF00359">
    <property type="entry name" value="PTS_EIIA_2"/>
    <property type="match status" value="1"/>
</dbReference>
<reference evidence="2" key="1">
    <citation type="submission" date="2021-09" db="EMBL/GenBank/DDBJ databases">
        <title>Lactobacillus species from Apis mellifera, Switzerland.</title>
        <authorList>
            <person name="Pfister J."/>
            <person name="Brown A."/>
            <person name="Neumann P."/>
            <person name="Collaud A."/>
            <person name="Retschnig G."/>
            <person name="Perreten V."/>
        </authorList>
    </citation>
    <scope>NUCLEOTIDE SEQUENCE</scope>
    <source>
        <strain evidence="2">IBH002</strain>
    </source>
</reference>
<gene>
    <name evidence="2" type="ORF">LDX53_01055</name>
</gene>
<evidence type="ECO:0000259" key="1">
    <source>
        <dbReference type="PROSITE" id="PS51094"/>
    </source>
</evidence>
<dbReference type="EMBL" id="CP084389">
    <property type="protein sequence ID" value="UZX29856.1"/>
    <property type="molecule type" value="Genomic_DNA"/>
</dbReference>
<dbReference type="CDD" id="cd00211">
    <property type="entry name" value="PTS_IIA_fru"/>
    <property type="match status" value="1"/>
</dbReference>
<dbReference type="SUPFAM" id="SSF55804">
    <property type="entry name" value="Phoshotransferase/anion transport protein"/>
    <property type="match status" value="1"/>
</dbReference>
<dbReference type="InterPro" id="IPR016152">
    <property type="entry name" value="PTrfase/Anion_transptr"/>
</dbReference>
<evidence type="ECO:0000313" key="2">
    <source>
        <dbReference type="EMBL" id="UZX29856.1"/>
    </source>
</evidence>
<dbReference type="InterPro" id="IPR051541">
    <property type="entry name" value="PTS_SugarTrans_NitroReg"/>
</dbReference>
<protein>
    <submittedName>
        <fullName evidence="2">PTS sugar transporter subunit IIA</fullName>
    </submittedName>
</protein>
<dbReference type="AlphaFoldDB" id="A0AA47B484"/>
<proteinExistence type="predicted"/>
<keyword evidence="2" id="KW-0813">Transport</keyword>
<organism evidence="2 3">
    <name type="scientific">Lactobacillus helsingborgensis</name>
    <dbReference type="NCBI Taxonomy" id="1218494"/>
    <lineage>
        <taxon>Bacteria</taxon>
        <taxon>Bacillati</taxon>
        <taxon>Bacillota</taxon>
        <taxon>Bacilli</taxon>
        <taxon>Lactobacillales</taxon>
        <taxon>Lactobacillaceae</taxon>
        <taxon>Lactobacillus</taxon>
    </lineage>
</organism>
<sequence length="155" mass="17246">MSLQDIFKTDLIDINIEVDNEPDLFAYAAKKLLAKGLVKPGYAAALTKREKEFPTGLMTKNFNIAIPHADPENVNAPFIYILRLTKPIVVEQMADREKIKVKDVFILGIKDGRKQVDVLAALMNLFVNDAFAQDFLAATTAQEISASVTKHLQVD</sequence>
<dbReference type="PANTHER" id="PTHR47738">
    <property type="entry name" value="PTS SYSTEM FRUCTOSE-LIKE EIIA COMPONENT-RELATED"/>
    <property type="match status" value="1"/>
</dbReference>
<evidence type="ECO:0000313" key="3">
    <source>
        <dbReference type="Proteomes" id="UP001164557"/>
    </source>
</evidence>
<keyword evidence="2" id="KW-0762">Sugar transport</keyword>
<name>A0AA47B484_9LACO</name>
<dbReference type="PROSITE" id="PS51094">
    <property type="entry name" value="PTS_EIIA_TYPE_2"/>
    <property type="match status" value="1"/>
</dbReference>
<dbReference type="InterPro" id="IPR002178">
    <property type="entry name" value="PTS_EIIA_type-2_dom"/>
</dbReference>
<dbReference type="RefSeq" id="WP_038520918.1">
    <property type="nucleotide sequence ID" value="NZ_CP084389.1"/>
</dbReference>
<dbReference type="Gene3D" id="3.40.930.10">
    <property type="entry name" value="Mannitol-specific EII, Chain A"/>
    <property type="match status" value="1"/>
</dbReference>
<accession>A0AA47B484</accession>
<dbReference type="PANTHER" id="PTHR47738:SF3">
    <property type="entry name" value="PHOSPHOTRANSFERASE SYSTEM MANNITOL_FRUCTOSE-SPECIFIC IIA DOMAIN CONTAINING PROTEIN"/>
    <property type="match status" value="1"/>
</dbReference>
<feature type="domain" description="PTS EIIA type-2" evidence="1">
    <location>
        <begin position="5"/>
        <end position="151"/>
    </location>
</feature>
<dbReference type="Proteomes" id="UP001164557">
    <property type="component" value="Chromosome"/>
</dbReference>
<keyword evidence="3" id="KW-1185">Reference proteome</keyword>